<dbReference type="Proteomes" id="UP000186535">
    <property type="component" value="Unassembled WGS sequence"/>
</dbReference>
<reference evidence="2 3" key="1">
    <citation type="submission" date="2016-11" db="EMBL/GenBank/DDBJ databases">
        <title>Identification of Bacillus cereus isolated from egg-white.</title>
        <authorList>
            <person name="Soni A."/>
            <person name="Oey I."/>
            <person name="Silcock P."/>
            <person name="Bremer P."/>
        </authorList>
    </citation>
    <scope>NUCLEOTIDE SEQUENCE [LARGE SCALE GENOMIC DNA]</scope>
    <source>
        <strain evidence="2 3">NZAS03</strain>
    </source>
</reference>
<protein>
    <submittedName>
        <fullName evidence="2">Glucokinase</fullName>
    </submittedName>
</protein>
<name>A0A1C4BJR0_BACCE</name>
<dbReference type="PANTHER" id="PTHR18964">
    <property type="entry name" value="ROK (REPRESSOR, ORF, KINASE) FAMILY"/>
    <property type="match status" value="1"/>
</dbReference>
<dbReference type="Pfam" id="PF00480">
    <property type="entry name" value="ROK"/>
    <property type="match status" value="1"/>
</dbReference>
<dbReference type="EMBL" id="MPON01000006">
    <property type="protein sequence ID" value="OKA36283.1"/>
    <property type="molecule type" value="Genomic_DNA"/>
</dbReference>
<sequence length="313" mass="34576">MGKYVACFDIGGTFIKYAMIDEQGIVHEQGKITTPVQNQKKEILYRICEVIYEFEKSYKIHSVGVSSCGIIDNIKGEVLYSANISVYSGTKIADYIYSETGYVAIVENDVRSACLGEMWKGAGRGKEHIVLITLGTGIGSGIITNGKMLQGVKGLAGELGHMIIVHNGEKCSCGGEGCYERYASTSALIRQYKEASKIQGLEIGTITGEEIIERMYRGERLAKNVYEQFLQYVVAGLVNITYIFNPELIIVGGGITGQGEPFLKQIQERFYDKIMEIYQNKVKIVLASLHNDAGVYGACYVALNRCEEKSMNI</sequence>
<dbReference type="SUPFAM" id="SSF53067">
    <property type="entry name" value="Actin-like ATPase domain"/>
    <property type="match status" value="1"/>
</dbReference>
<evidence type="ECO:0000313" key="2">
    <source>
        <dbReference type="EMBL" id="OKA36283.1"/>
    </source>
</evidence>
<dbReference type="InterPro" id="IPR000600">
    <property type="entry name" value="ROK"/>
</dbReference>
<dbReference type="InterPro" id="IPR049874">
    <property type="entry name" value="ROK_cs"/>
</dbReference>
<dbReference type="RefSeq" id="WP_073517946.1">
    <property type="nucleotide sequence ID" value="NZ_MPOM01000006.1"/>
</dbReference>
<dbReference type="Gene3D" id="3.30.420.40">
    <property type="match status" value="2"/>
</dbReference>
<dbReference type="PROSITE" id="PS01125">
    <property type="entry name" value="ROK"/>
    <property type="match status" value="1"/>
</dbReference>
<gene>
    <name evidence="2" type="ORF">BJR07_19640</name>
</gene>
<dbReference type="InterPro" id="IPR043129">
    <property type="entry name" value="ATPase_NBD"/>
</dbReference>
<dbReference type="GO" id="GO:0016301">
    <property type="term" value="F:kinase activity"/>
    <property type="evidence" value="ECO:0007669"/>
    <property type="project" value="UniProtKB-KW"/>
</dbReference>
<organism evidence="2 3">
    <name type="scientific">Bacillus cereus</name>
    <dbReference type="NCBI Taxonomy" id="1396"/>
    <lineage>
        <taxon>Bacteria</taxon>
        <taxon>Bacillati</taxon>
        <taxon>Bacillota</taxon>
        <taxon>Bacilli</taxon>
        <taxon>Bacillales</taxon>
        <taxon>Bacillaceae</taxon>
        <taxon>Bacillus</taxon>
        <taxon>Bacillus cereus group</taxon>
    </lineage>
</organism>
<comment type="similarity">
    <text evidence="1">Belongs to the ROK (NagC/XylR) family.</text>
</comment>
<evidence type="ECO:0000313" key="3">
    <source>
        <dbReference type="Proteomes" id="UP000186535"/>
    </source>
</evidence>
<dbReference type="CDD" id="cd24068">
    <property type="entry name" value="ASKHA_NBD_ROK_FnNanK-like"/>
    <property type="match status" value="1"/>
</dbReference>
<keyword evidence="2" id="KW-0418">Kinase</keyword>
<dbReference type="AlphaFoldDB" id="A0A1C4BJR0"/>
<evidence type="ECO:0000256" key="1">
    <source>
        <dbReference type="ARBA" id="ARBA00006479"/>
    </source>
</evidence>
<dbReference type="PANTHER" id="PTHR18964:SF149">
    <property type="entry name" value="BIFUNCTIONAL UDP-N-ACETYLGLUCOSAMINE 2-EPIMERASE_N-ACETYLMANNOSAMINE KINASE"/>
    <property type="match status" value="1"/>
</dbReference>
<proteinExistence type="inferred from homology"/>
<keyword evidence="2" id="KW-0808">Transferase</keyword>
<comment type="caution">
    <text evidence="2">The sequence shown here is derived from an EMBL/GenBank/DDBJ whole genome shotgun (WGS) entry which is preliminary data.</text>
</comment>
<accession>A0A1C4BJR0</accession>